<dbReference type="GO" id="GO:0043565">
    <property type="term" value="F:sequence-specific DNA binding"/>
    <property type="evidence" value="ECO:0007669"/>
    <property type="project" value="InterPro"/>
</dbReference>
<dbReference type="OrthoDB" id="952277at2"/>
<dbReference type="InterPro" id="IPR036163">
    <property type="entry name" value="HMA_dom_sf"/>
</dbReference>
<dbReference type="InterPro" id="IPR018062">
    <property type="entry name" value="HTH_AraC-typ_CS"/>
</dbReference>
<dbReference type="SUPFAM" id="SSF55008">
    <property type="entry name" value="HMA, heavy metal-associated domain"/>
    <property type="match status" value="1"/>
</dbReference>
<dbReference type="PROSITE" id="PS01124">
    <property type="entry name" value="HTH_ARAC_FAMILY_2"/>
    <property type="match status" value="1"/>
</dbReference>
<dbReference type="PANTHER" id="PTHR43280">
    <property type="entry name" value="ARAC-FAMILY TRANSCRIPTIONAL REGULATOR"/>
    <property type="match status" value="1"/>
</dbReference>
<dbReference type="RefSeq" id="WP_072882289.1">
    <property type="nucleotide sequence ID" value="NZ_FOKU01000010.1"/>
</dbReference>
<dbReference type="SMART" id="SM00342">
    <property type="entry name" value="HTH_ARAC"/>
    <property type="match status" value="1"/>
</dbReference>
<name>A0A1M7B7I5_9FLAO</name>
<evidence type="ECO:0000313" key="5">
    <source>
        <dbReference type="EMBL" id="SFC38344.1"/>
    </source>
</evidence>
<dbReference type="CDD" id="cd00371">
    <property type="entry name" value="HMA"/>
    <property type="match status" value="1"/>
</dbReference>
<dbReference type="Proteomes" id="UP000184031">
    <property type="component" value="Unassembled WGS sequence"/>
</dbReference>
<keyword evidence="8" id="KW-1185">Reference proteome</keyword>
<sequence>MKKEFYIKNMVCRSCIKIIRDALQQKNFNITEVELGKVVIETDDVTETKRQLTEILKINDFDLIGTPEEKQVEQVKLALIELVKNLECLDIKLSGYLKDRLHQDYFTLSKVFSFNQQITIEKYFIKLKIEKVKELIHSQEYNFTEISQMLGYSNLGHLSGQFKTETGMSLTEYKGMGANLRNSLNRIL</sequence>
<evidence type="ECO:0000256" key="1">
    <source>
        <dbReference type="ARBA" id="ARBA00023015"/>
    </source>
</evidence>
<evidence type="ECO:0000256" key="2">
    <source>
        <dbReference type="ARBA" id="ARBA00023125"/>
    </source>
</evidence>
<dbReference type="AlphaFoldDB" id="A0A1M7B7I5"/>
<keyword evidence="1" id="KW-0805">Transcription regulation</keyword>
<evidence type="ECO:0000256" key="3">
    <source>
        <dbReference type="ARBA" id="ARBA00023163"/>
    </source>
</evidence>
<dbReference type="Gene3D" id="1.10.10.60">
    <property type="entry name" value="Homeodomain-like"/>
    <property type="match status" value="1"/>
</dbReference>
<feature type="domain" description="HTH araC/xylS-type" evidence="4">
    <location>
        <begin position="107"/>
        <end position="176"/>
    </location>
</feature>
<keyword evidence="3" id="KW-0804">Transcription</keyword>
<reference evidence="6 7" key="1">
    <citation type="submission" date="2016-11" db="EMBL/GenBank/DDBJ databases">
        <authorList>
            <person name="Varghese N."/>
            <person name="Submissions S."/>
        </authorList>
    </citation>
    <scope>NUCLEOTIDE SEQUENCE [LARGE SCALE GENOMIC DNA]</scope>
    <source>
        <strain evidence="6 7">CGMCC 1.12174</strain>
        <strain evidence="5 8">DSM 26351</strain>
    </source>
</reference>
<protein>
    <submittedName>
        <fullName evidence="6">Helix-turn-helix domain-containing protein</fullName>
    </submittedName>
</protein>
<gene>
    <name evidence="5" type="ORF">SAMN04487891_11052</name>
    <name evidence="6" type="ORF">SAMN05216293_3611</name>
</gene>
<accession>A0A1M7B7I5</accession>
<dbReference type="SUPFAM" id="SSF46689">
    <property type="entry name" value="Homeodomain-like"/>
    <property type="match status" value="1"/>
</dbReference>
<dbReference type="InterPro" id="IPR009057">
    <property type="entry name" value="Homeodomain-like_sf"/>
</dbReference>
<dbReference type="GO" id="GO:0003700">
    <property type="term" value="F:DNA-binding transcription factor activity"/>
    <property type="evidence" value="ECO:0007669"/>
    <property type="project" value="InterPro"/>
</dbReference>
<evidence type="ECO:0000259" key="4">
    <source>
        <dbReference type="PROSITE" id="PS01124"/>
    </source>
</evidence>
<dbReference type="Pfam" id="PF12833">
    <property type="entry name" value="HTH_18"/>
    <property type="match status" value="1"/>
</dbReference>
<dbReference type="GO" id="GO:0046872">
    <property type="term" value="F:metal ion binding"/>
    <property type="evidence" value="ECO:0007669"/>
    <property type="project" value="InterPro"/>
</dbReference>
<organism evidence="6 7">
    <name type="scientific">Flagellimonas taeanensis</name>
    <dbReference type="NCBI Taxonomy" id="1005926"/>
    <lineage>
        <taxon>Bacteria</taxon>
        <taxon>Pseudomonadati</taxon>
        <taxon>Bacteroidota</taxon>
        <taxon>Flavobacteriia</taxon>
        <taxon>Flavobacteriales</taxon>
        <taxon>Flavobacteriaceae</taxon>
        <taxon>Flagellimonas</taxon>
    </lineage>
</organism>
<dbReference type="STRING" id="1055723.SAMN05216293_3611"/>
<evidence type="ECO:0000313" key="7">
    <source>
        <dbReference type="Proteomes" id="UP000184031"/>
    </source>
</evidence>
<dbReference type="InterPro" id="IPR006121">
    <property type="entry name" value="HMA_dom"/>
</dbReference>
<dbReference type="PANTHER" id="PTHR43280:SF28">
    <property type="entry name" value="HTH-TYPE TRANSCRIPTIONAL ACTIVATOR RHAS"/>
    <property type="match status" value="1"/>
</dbReference>
<dbReference type="EMBL" id="FOKU01000010">
    <property type="protein sequence ID" value="SFC38344.1"/>
    <property type="molecule type" value="Genomic_DNA"/>
</dbReference>
<comment type="caution">
    <text evidence="6">The sequence shown here is derived from an EMBL/GenBank/DDBJ whole genome shotgun (WGS) entry which is preliminary data.</text>
</comment>
<evidence type="ECO:0000313" key="8">
    <source>
        <dbReference type="Proteomes" id="UP000198940"/>
    </source>
</evidence>
<proteinExistence type="predicted"/>
<dbReference type="InterPro" id="IPR018060">
    <property type="entry name" value="HTH_AraC"/>
</dbReference>
<evidence type="ECO:0000313" key="6">
    <source>
        <dbReference type="EMBL" id="SHL50952.1"/>
    </source>
</evidence>
<dbReference type="EMBL" id="FRAT01000011">
    <property type="protein sequence ID" value="SHL50952.1"/>
    <property type="molecule type" value="Genomic_DNA"/>
</dbReference>
<dbReference type="PROSITE" id="PS00041">
    <property type="entry name" value="HTH_ARAC_FAMILY_1"/>
    <property type="match status" value="1"/>
</dbReference>
<dbReference type="Proteomes" id="UP000198940">
    <property type="component" value="Unassembled WGS sequence"/>
</dbReference>
<keyword evidence="2" id="KW-0238">DNA-binding</keyword>